<sequence length="105" mass="10913">MIDFDGTLNAAIESTLGDEKTVVYLPRAGGSIPVLAIFTLITDHVLGDDGDAPANIAVATLGLRVSQLPVPPAQSDSVLVGATTYVVKDVDFDGLGWAYLDLGLQ</sequence>
<dbReference type="EMBL" id="FOAJ01000017">
    <property type="protein sequence ID" value="SEL89872.1"/>
    <property type="molecule type" value="Genomic_DNA"/>
</dbReference>
<dbReference type="InterPro" id="IPR008018">
    <property type="entry name" value="Phage_tail_attach_FII"/>
</dbReference>
<dbReference type="Proteomes" id="UP000199120">
    <property type="component" value="Unassembled WGS sequence"/>
</dbReference>
<reference evidence="2" key="1">
    <citation type="submission" date="2016-10" db="EMBL/GenBank/DDBJ databases">
        <authorList>
            <person name="Varghese N."/>
            <person name="Submissions S."/>
        </authorList>
    </citation>
    <scope>NUCLEOTIDE SEQUENCE [LARGE SCALE GENOMIC DNA]</scope>
    <source>
        <strain evidence="2">LMG 26416</strain>
    </source>
</reference>
<proteinExistence type="predicted"/>
<gene>
    <name evidence="1" type="ORF">SAMN05192542_11733</name>
</gene>
<organism evidence="1 2">
    <name type="scientific">Paraburkholderia caballeronis</name>
    <dbReference type="NCBI Taxonomy" id="416943"/>
    <lineage>
        <taxon>Bacteria</taxon>
        <taxon>Pseudomonadati</taxon>
        <taxon>Pseudomonadota</taxon>
        <taxon>Betaproteobacteria</taxon>
        <taxon>Burkholderiales</taxon>
        <taxon>Burkholderiaceae</taxon>
        <taxon>Paraburkholderia</taxon>
    </lineage>
</organism>
<dbReference type="InterPro" id="IPR053734">
    <property type="entry name" value="Phage_Head-Tail_Connect_sf"/>
</dbReference>
<protein>
    <submittedName>
        <fullName evidence="1">Uncharacterized protein</fullName>
    </submittedName>
</protein>
<dbReference type="STRING" id="416943.SAMN05445871_2417"/>
<dbReference type="Gene3D" id="2.40.10.180">
    <property type="entry name" value="Phage tail proteins"/>
    <property type="match status" value="1"/>
</dbReference>
<evidence type="ECO:0000313" key="1">
    <source>
        <dbReference type="EMBL" id="SEL89872.1"/>
    </source>
</evidence>
<dbReference type="OrthoDB" id="9097604at2"/>
<evidence type="ECO:0000313" key="2">
    <source>
        <dbReference type="Proteomes" id="UP000199120"/>
    </source>
</evidence>
<name>A0A1H7TYC4_9BURK</name>
<dbReference type="GO" id="GO:0019068">
    <property type="term" value="P:virion assembly"/>
    <property type="evidence" value="ECO:0007669"/>
    <property type="project" value="InterPro"/>
</dbReference>
<keyword evidence="2" id="KW-1185">Reference proteome</keyword>
<dbReference type="AlphaFoldDB" id="A0A1H7TYC4"/>
<accession>A0A1H7TYC4</accession>
<dbReference type="RefSeq" id="WP_090545109.1">
    <property type="nucleotide sequence ID" value="NZ_FNSR01000001.1"/>
</dbReference>
<dbReference type="Pfam" id="PF05354">
    <property type="entry name" value="Phage_attach"/>
    <property type="match status" value="1"/>
</dbReference>